<evidence type="ECO:0000313" key="1">
    <source>
        <dbReference type="EMBL" id="HIW08813.1"/>
    </source>
</evidence>
<dbReference type="EMBL" id="DXHQ01000064">
    <property type="protein sequence ID" value="HIW08813.1"/>
    <property type="molecule type" value="Genomic_DNA"/>
</dbReference>
<protein>
    <submittedName>
        <fullName evidence="1">Rpn family recombination-promoting nuclease/putative transposase</fullName>
    </submittedName>
</protein>
<dbReference type="Proteomes" id="UP000823933">
    <property type="component" value="Unassembled WGS sequence"/>
</dbReference>
<comment type="caution">
    <text evidence="1">The sequence shown here is derived from an EMBL/GenBank/DDBJ whole genome shotgun (WGS) entry which is preliminary data.</text>
</comment>
<dbReference type="AlphaFoldDB" id="A0A9D1Q9A3"/>
<feature type="non-terminal residue" evidence="1">
    <location>
        <position position="217"/>
    </location>
</feature>
<sequence>MEQRQPSPTPDLASKHAEDLQRLRNFRLLDDDFMSKVFEDTACTELLLQIILDRSDLKVQSVHSQHEIKNLQGRSIRLDILATNAAGQVCNIEIQRSDKGAGVKRARYNGSLMDANLTAPGDAYESLAEVYVIFITEHDVLGGGLPIYHIDRVIRETGQPFGDESHIIYVNAQITNETALGRLMHDFRCTDPQEMYYGILANRVHYFKADEKGVSIM</sequence>
<organism evidence="1 2">
    <name type="scientific">Candidatus Faecalibacterium intestinigallinarum</name>
    <dbReference type="NCBI Taxonomy" id="2838581"/>
    <lineage>
        <taxon>Bacteria</taxon>
        <taxon>Bacillati</taxon>
        <taxon>Bacillota</taxon>
        <taxon>Clostridia</taxon>
        <taxon>Eubacteriales</taxon>
        <taxon>Oscillospiraceae</taxon>
        <taxon>Faecalibacterium</taxon>
    </lineage>
</organism>
<dbReference type="Pfam" id="PF12784">
    <property type="entry name" value="PDDEXK_2"/>
    <property type="match status" value="1"/>
</dbReference>
<proteinExistence type="predicted"/>
<accession>A0A9D1Q9A3</accession>
<dbReference type="InterPro" id="IPR010106">
    <property type="entry name" value="RpnA"/>
</dbReference>
<dbReference type="NCBIfam" id="TIGR01784">
    <property type="entry name" value="T_den_put_tspse"/>
    <property type="match status" value="1"/>
</dbReference>
<reference evidence="1" key="1">
    <citation type="journal article" date="2021" name="PeerJ">
        <title>Extensive microbial diversity within the chicken gut microbiome revealed by metagenomics and culture.</title>
        <authorList>
            <person name="Gilroy R."/>
            <person name="Ravi A."/>
            <person name="Getino M."/>
            <person name="Pursley I."/>
            <person name="Horton D.L."/>
            <person name="Alikhan N.F."/>
            <person name="Baker D."/>
            <person name="Gharbi K."/>
            <person name="Hall N."/>
            <person name="Watson M."/>
            <person name="Adriaenssens E.M."/>
            <person name="Foster-Nyarko E."/>
            <person name="Jarju S."/>
            <person name="Secka A."/>
            <person name="Antonio M."/>
            <person name="Oren A."/>
            <person name="Chaudhuri R.R."/>
            <person name="La Ragione R."/>
            <person name="Hildebrand F."/>
            <person name="Pallen M.J."/>
        </authorList>
    </citation>
    <scope>NUCLEOTIDE SEQUENCE</scope>
    <source>
        <strain evidence="1">ChiHcolR34-3080</strain>
    </source>
</reference>
<evidence type="ECO:0000313" key="2">
    <source>
        <dbReference type="Proteomes" id="UP000823933"/>
    </source>
</evidence>
<name>A0A9D1Q9A3_9FIRM</name>
<reference evidence="1" key="2">
    <citation type="submission" date="2021-04" db="EMBL/GenBank/DDBJ databases">
        <authorList>
            <person name="Gilroy R."/>
        </authorList>
    </citation>
    <scope>NUCLEOTIDE SEQUENCE</scope>
    <source>
        <strain evidence="1">ChiHcolR34-3080</strain>
    </source>
</reference>
<gene>
    <name evidence="1" type="ORF">H9890_05350</name>
</gene>